<reference evidence="2 3" key="1">
    <citation type="submission" date="2024-10" db="EMBL/GenBank/DDBJ databases">
        <authorList>
            <person name="Kim D."/>
        </authorList>
    </citation>
    <scope>NUCLEOTIDE SEQUENCE [LARGE SCALE GENOMIC DNA]</scope>
    <source>
        <strain evidence="2">BH-2024</strain>
    </source>
</reference>
<keyword evidence="3" id="KW-1185">Reference proteome</keyword>
<accession>A0ABD2LBX5</accession>
<evidence type="ECO:0000313" key="3">
    <source>
        <dbReference type="Proteomes" id="UP001620626"/>
    </source>
</evidence>
<comment type="caution">
    <text evidence="2">The sequence shown here is derived from an EMBL/GenBank/DDBJ whole genome shotgun (WGS) entry which is preliminary data.</text>
</comment>
<sequence length="248" mass="26952">MLQNVCVLSLANKDSVRSARRAQSSASLALGWPRFSRASTWPPLLLLLYNFLGSFVVRAASTGAQCAAPPIASAGRPILRPSARARRSLLLCAVCVWRGVAAVCLMGGNAGGGEGKANKRRRWKEGWGWRREEKSRKNWEYEDRTKFGTRGSRGGGGRGKGGRPRRLAEVAVGGRGGSWNEQAKRLVAAPLAQQQHREFRDQIFDREKIWGGGGSRTGINGTEGKWLIKVQKVGQGKGGAIKWTESGL</sequence>
<name>A0ABD2LBX5_9BILA</name>
<organism evidence="2 3">
    <name type="scientific">Heterodera trifolii</name>
    <dbReference type="NCBI Taxonomy" id="157864"/>
    <lineage>
        <taxon>Eukaryota</taxon>
        <taxon>Metazoa</taxon>
        <taxon>Ecdysozoa</taxon>
        <taxon>Nematoda</taxon>
        <taxon>Chromadorea</taxon>
        <taxon>Rhabditida</taxon>
        <taxon>Tylenchina</taxon>
        <taxon>Tylenchomorpha</taxon>
        <taxon>Tylenchoidea</taxon>
        <taxon>Heteroderidae</taxon>
        <taxon>Heteroderinae</taxon>
        <taxon>Heterodera</taxon>
    </lineage>
</organism>
<evidence type="ECO:0000256" key="1">
    <source>
        <dbReference type="SAM" id="MobiDB-lite"/>
    </source>
</evidence>
<evidence type="ECO:0000313" key="2">
    <source>
        <dbReference type="EMBL" id="KAL3112701.1"/>
    </source>
</evidence>
<dbReference type="AlphaFoldDB" id="A0ABD2LBX5"/>
<proteinExistence type="predicted"/>
<gene>
    <name evidence="2" type="ORF">niasHT_013737</name>
</gene>
<dbReference type="EMBL" id="JBICBT010000465">
    <property type="protein sequence ID" value="KAL3112701.1"/>
    <property type="molecule type" value="Genomic_DNA"/>
</dbReference>
<dbReference type="Proteomes" id="UP001620626">
    <property type="component" value="Unassembled WGS sequence"/>
</dbReference>
<protein>
    <submittedName>
        <fullName evidence="2">Uncharacterized protein</fullName>
    </submittedName>
</protein>
<feature type="region of interest" description="Disordered" evidence="1">
    <location>
        <begin position="146"/>
        <end position="165"/>
    </location>
</feature>